<feature type="transmembrane region" description="Helical" evidence="7">
    <location>
        <begin position="348"/>
        <end position="371"/>
    </location>
</feature>
<feature type="compositionally biased region" description="Basic and acidic residues" evidence="6">
    <location>
        <begin position="449"/>
        <end position="459"/>
    </location>
</feature>
<feature type="transmembrane region" description="Helical" evidence="7">
    <location>
        <begin position="751"/>
        <end position="770"/>
    </location>
</feature>
<dbReference type="PROSITE" id="PS50850">
    <property type="entry name" value="MFS"/>
    <property type="match status" value="1"/>
</dbReference>
<organism evidence="9 10">
    <name type="scientific">Meira miltonrushii</name>
    <dbReference type="NCBI Taxonomy" id="1280837"/>
    <lineage>
        <taxon>Eukaryota</taxon>
        <taxon>Fungi</taxon>
        <taxon>Dikarya</taxon>
        <taxon>Basidiomycota</taxon>
        <taxon>Ustilaginomycotina</taxon>
        <taxon>Exobasidiomycetes</taxon>
        <taxon>Exobasidiales</taxon>
        <taxon>Brachybasidiaceae</taxon>
        <taxon>Meira</taxon>
    </lineage>
</organism>
<feature type="compositionally biased region" description="Low complexity" evidence="6">
    <location>
        <begin position="41"/>
        <end position="56"/>
    </location>
</feature>
<evidence type="ECO:0000256" key="6">
    <source>
        <dbReference type="SAM" id="MobiDB-lite"/>
    </source>
</evidence>
<dbReference type="InterPro" id="IPR011701">
    <property type="entry name" value="MFS"/>
</dbReference>
<dbReference type="CDD" id="cd17316">
    <property type="entry name" value="MFS_SV2_like"/>
    <property type="match status" value="1"/>
</dbReference>
<feature type="compositionally biased region" description="Polar residues" evidence="6">
    <location>
        <begin position="100"/>
        <end position="122"/>
    </location>
</feature>
<feature type="domain" description="Major facilitator superfamily (MFS) profile" evidence="8">
    <location>
        <begin position="223"/>
        <end position="773"/>
    </location>
</feature>
<dbReference type="SUPFAM" id="SSF103473">
    <property type="entry name" value="MFS general substrate transporter"/>
    <property type="match status" value="1"/>
</dbReference>
<evidence type="ECO:0000256" key="7">
    <source>
        <dbReference type="SAM" id="Phobius"/>
    </source>
</evidence>
<feature type="transmembrane region" description="Helical" evidence="7">
    <location>
        <begin position="660"/>
        <end position="678"/>
    </location>
</feature>
<evidence type="ECO:0000256" key="2">
    <source>
        <dbReference type="ARBA" id="ARBA00022448"/>
    </source>
</evidence>
<feature type="compositionally biased region" description="Basic and acidic residues" evidence="6">
    <location>
        <begin position="7"/>
        <end position="17"/>
    </location>
</feature>
<feature type="region of interest" description="Disordered" evidence="6">
    <location>
        <begin position="449"/>
        <end position="485"/>
    </location>
</feature>
<gene>
    <name evidence="9" type="ORF">FA14DRAFT_159427</name>
</gene>
<feature type="compositionally biased region" description="Basic and acidic residues" evidence="6">
    <location>
        <begin position="70"/>
        <end position="98"/>
    </location>
</feature>
<keyword evidence="2" id="KW-0813">Transport</keyword>
<evidence type="ECO:0000256" key="5">
    <source>
        <dbReference type="ARBA" id="ARBA00023136"/>
    </source>
</evidence>
<dbReference type="Gene3D" id="1.20.1250.20">
    <property type="entry name" value="MFS general substrate transporter like domains"/>
    <property type="match status" value="2"/>
</dbReference>
<dbReference type="PANTHER" id="PTHR23511">
    <property type="entry name" value="SYNAPTIC VESICLE GLYCOPROTEIN 2"/>
    <property type="match status" value="1"/>
</dbReference>
<keyword evidence="3 7" id="KW-0812">Transmembrane</keyword>
<feature type="transmembrane region" description="Helical" evidence="7">
    <location>
        <begin position="726"/>
        <end position="745"/>
    </location>
</feature>
<name>A0A316VI38_9BASI</name>
<reference evidence="9 10" key="1">
    <citation type="journal article" date="2018" name="Mol. Biol. Evol.">
        <title>Broad Genomic Sampling Reveals a Smut Pathogenic Ancestry of the Fungal Clade Ustilaginomycotina.</title>
        <authorList>
            <person name="Kijpornyongpan T."/>
            <person name="Mondo S.J."/>
            <person name="Barry K."/>
            <person name="Sandor L."/>
            <person name="Lee J."/>
            <person name="Lipzen A."/>
            <person name="Pangilinan J."/>
            <person name="LaButti K."/>
            <person name="Hainaut M."/>
            <person name="Henrissat B."/>
            <person name="Grigoriev I.V."/>
            <person name="Spatafora J.W."/>
            <person name="Aime M.C."/>
        </authorList>
    </citation>
    <scope>NUCLEOTIDE SEQUENCE [LARGE SCALE GENOMIC DNA]</scope>
    <source>
        <strain evidence="9 10">MCA 3882</strain>
    </source>
</reference>
<evidence type="ECO:0000313" key="10">
    <source>
        <dbReference type="Proteomes" id="UP000245771"/>
    </source>
</evidence>
<feature type="compositionally biased region" description="Basic and acidic residues" evidence="6">
    <location>
        <begin position="30"/>
        <end position="39"/>
    </location>
</feature>
<dbReference type="OrthoDB" id="4139357at2759"/>
<dbReference type="InterPro" id="IPR005828">
    <property type="entry name" value="MFS_sugar_transport-like"/>
</dbReference>
<dbReference type="AlphaFoldDB" id="A0A316VI38"/>
<feature type="transmembrane region" description="Helical" evidence="7">
    <location>
        <begin position="222"/>
        <end position="241"/>
    </location>
</feature>
<keyword evidence="5 7" id="KW-0472">Membrane</keyword>
<dbReference type="PANTHER" id="PTHR23511:SF5">
    <property type="entry name" value="MAJOR FACILITATOR-TYPE TRANSPORTER HXNZ-RELATED"/>
    <property type="match status" value="1"/>
</dbReference>
<keyword evidence="4 7" id="KW-1133">Transmembrane helix</keyword>
<evidence type="ECO:0000313" key="9">
    <source>
        <dbReference type="EMBL" id="PWN37327.1"/>
    </source>
</evidence>
<feature type="transmembrane region" description="Helical" evidence="7">
    <location>
        <begin position="684"/>
        <end position="705"/>
    </location>
</feature>
<dbReference type="Proteomes" id="UP000245771">
    <property type="component" value="Unassembled WGS sequence"/>
</dbReference>
<keyword evidence="10" id="KW-1185">Reference proteome</keyword>
<dbReference type="Pfam" id="PF07690">
    <property type="entry name" value="MFS_1"/>
    <property type="match status" value="1"/>
</dbReference>
<feature type="compositionally biased region" description="Low complexity" evidence="6">
    <location>
        <begin position="461"/>
        <end position="472"/>
    </location>
</feature>
<evidence type="ECO:0000256" key="4">
    <source>
        <dbReference type="ARBA" id="ARBA00022989"/>
    </source>
</evidence>
<dbReference type="GeneID" id="37019986"/>
<evidence type="ECO:0000256" key="1">
    <source>
        <dbReference type="ARBA" id="ARBA00004141"/>
    </source>
</evidence>
<feature type="region of interest" description="Disordered" evidence="6">
    <location>
        <begin position="509"/>
        <end position="545"/>
    </location>
</feature>
<dbReference type="RefSeq" id="XP_025357629.1">
    <property type="nucleotide sequence ID" value="XM_025498205.1"/>
</dbReference>
<sequence length="784" mass="86463">MNAWGQNDDREHIRSESDALNSTTSGTGKGRIDAQDHHPLNAAAASSSQSFNQSQSEYFDALNQDEEYIDKDTDKMSRHIGTAEEREPMTRRISDVFDKSYTSTSAQSKRDSTASQQATSRSWADENDVYTKTGTDRLKRGIGTRGDIQSSPTGKAPPFFARNPRMMRLASQVSIGTGTEGRPGSIYDGGEGGEGNVHSWRATAVGSTPLDRTIDAIGMGRYQYAVLILSGFGWAADNMWLQGVAICLPRIQDEWEIRDQWIGLVSSSTFAGMMIGALAWGSYSDMFGRKNAFNMTLLITAIFGLLSSFAPNFPTLCLCLFLLGTGVGGSMPTDGTIFLEAVPKRNQYLLTALSVFFAAGSVVTSLFAFFIVPTNSCGGALPCPTNDNKGWRYLLASLGALTVVFVMARLVFFTLFESPKYLVSAGKHEEARSVLQRIAAFNGDPKRVRLSDVSDRNEPQRTSSRPGRTRSTFIPDSENGRGNNTLQQARNSLEWSNGQDQEREGLMANAEEDEDAETQQRRHSFGGHEHSHDSEWQANRQSHTKWSKTMQLLPESWRPSVAESASRYTDLFSPYWRKTTILVWSIWTIFTLAYTMVNVFLPKYLESRTGGKEEIVDVTDPISRQRAMQAVMKEFLLYSLASLPGSLLGAYLIETPLGRIKSMALSTFFLALSLLAFAMARMTFFVILSSCSISLFASISYAVIYSYSPEVFKTSLRGTASGTASALSRLAGILAPVVAGLLLQINVNLPLYLGFGLLAVTVWLQISLPYETRGRDSEEELIVD</sequence>
<feature type="transmembrane region" description="Helical" evidence="7">
    <location>
        <begin position="581"/>
        <end position="601"/>
    </location>
</feature>
<dbReference type="GO" id="GO:0022857">
    <property type="term" value="F:transmembrane transporter activity"/>
    <property type="evidence" value="ECO:0007669"/>
    <property type="project" value="InterPro"/>
</dbReference>
<feature type="transmembrane region" description="Helical" evidence="7">
    <location>
        <begin position="391"/>
        <end position="412"/>
    </location>
</feature>
<dbReference type="Pfam" id="PF00083">
    <property type="entry name" value="Sugar_tr"/>
    <property type="match status" value="1"/>
</dbReference>
<protein>
    <submittedName>
        <fullName evidence="9">MFS general substrate transporter</fullName>
    </submittedName>
</protein>
<feature type="transmembrane region" description="Helical" evidence="7">
    <location>
        <begin position="261"/>
        <end position="280"/>
    </location>
</feature>
<evidence type="ECO:0000259" key="8">
    <source>
        <dbReference type="PROSITE" id="PS50850"/>
    </source>
</evidence>
<dbReference type="InParanoid" id="A0A316VI38"/>
<feature type="transmembrane region" description="Helical" evidence="7">
    <location>
        <begin position="635"/>
        <end position="653"/>
    </location>
</feature>
<dbReference type="InterPro" id="IPR036259">
    <property type="entry name" value="MFS_trans_sf"/>
</dbReference>
<evidence type="ECO:0000256" key="3">
    <source>
        <dbReference type="ARBA" id="ARBA00022692"/>
    </source>
</evidence>
<dbReference type="GO" id="GO:0016020">
    <property type="term" value="C:membrane"/>
    <property type="evidence" value="ECO:0007669"/>
    <property type="project" value="UniProtKB-SubCell"/>
</dbReference>
<feature type="compositionally biased region" description="Basic and acidic residues" evidence="6">
    <location>
        <begin position="526"/>
        <end position="535"/>
    </location>
</feature>
<proteinExistence type="predicted"/>
<accession>A0A316VI38</accession>
<dbReference type="InterPro" id="IPR020846">
    <property type="entry name" value="MFS_dom"/>
</dbReference>
<comment type="subcellular location">
    <subcellularLocation>
        <location evidence="1">Membrane</location>
        <topology evidence="1">Multi-pass membrane protein</topology>
    </subcellularLocation>
</comment>
<dbReference type="EMBL" id="KZ819602">
    <property type="protein sequence ID" value="PWN37327.1"/>
    <property type="molecule type" value="Genomic_DNA"/>
</dbReference>
<feature type="region of interest" description="Disordered" evidence="6">
    <location>
        <begin position="1"/>
        <end position="161"/>
    </location>
</feature>